<dbReference type="AlphaFoldDB" id="A0A8K0P6N5"/>
<name>A0A8K0P6N5_LADFU</name>
<reference evidence="1" key="1">
    <citation type="submission" date="2013-04" db="EMBL/GenBank/DDBJ databases">
        <authorList>
            <person name="Qu J."/>
            <person name="Murali S.C."/>
            <person name="Bandaranaike D."/>
            <person name="Bellair M."/>
            <person name="Blankenburg K."/>
            <person name="Chao H."/>
            <person name="Dinh H."/>
            <person name="Doddapaneni H."/>
            <person name="Downs B."/>
            <person name="Dugan-Rocha S."/>
            <person name="Elkadiri S."/>
            <person name="Gnanaolivu R.D."/>
            <person name="Hernandez B."/>
            <person name="Javaid M."/>
            <person name="Jayaseelan J.C."/>
            <person name="Lee S."/>
            <person name="Li M."/>
            <person name="Ming W."/>
            <person name="Munidasa M."/>
            <person name="Muniz J."/>
            <person name="Nguyen L."/>
            <person name="Ongeri F."/>
            <person name="Osuji N."/>
            <person name="Pu L.-L."/>
            <person name="Puazo M."/>
            <person name="Qu C."/>
            <person name="Quiroz J."/>
            <person name="Raj R."/>
            <person name="Weissenberger G."/>
            <person name="Xin Y."/>
            <person name="Zou X."/>
            <person name="Han Y."/>
            <person name="Richards S."/>
            <person name="Worley K."/>
            <person name="Muzny D."/>
            <person name="Gibbs R."/>
        </authorList>
    </citation>
    <scope>NUCLEOTIDE SEQUENCE</scope>
    <source>
        <strain evidence="1">Sampled in the wild</strain>
    </source>
</reference>
<evidence type="ECO:0000313" key="2">
    <source>
        <dbReference type="Proteomes" id="UP000792457"/>
    </source>
</evidence>
<gene>
    <name evidence="1" type="ORF">J437_LFUL015315</name>
</gene>
<proteinExistence type="predicted"/>
<evidence type="ECO:0000313" key="1">
    <source>
        <dbReference type="EMBL" id="KAG8235072.1"/>
    </source>
</evidence>
<dbReference type="EMBL" id="KZ308872">
    <property type="protein sequence ID" value="KAG8235072.1"/>
    <property type="molecule type" value="Genomic_DNA"/>
</dbReference>
<sequence>MNCRNEAISSIPLMEEHIHLCHERIMEYDIEQKRLESTVVLLGKTLSNVINTLQVFQGEAAFANQNVGELLSGVKNAFKVLNRINVKDETVNYNSTLL</sequence>
<keyword evidence="2" id="KW-1185">Reference proteome</keyword>
<feature type="non-terminal residue" evidence="1">
    <location>
        <position position="1"/>
    </location>
</feature>
<comment type="caution">
    <text evidence="1">The sequence shown here is derived from an EMBL/GenBank/DDBJ whole genome shotgun (WGS) entry which is preliminary data.</text>
</comment>
<organism evidence="1 2">
    <name type="scientific">Ladona fulva</name>
    <name type="common">Scarce chaser dragonfly</name>
    <name type="synonym">Libellula fulva</name>
    <dbReference type="NCBI Taxonomy" id="123851"/>
    <lineage>
        <taxon>Eukaryota</taxon>
        <taxon>Metazoa</taxon>
        <taxon>Ecdysozoa</taxon>
        <taxon>Arthropoda</taxon>
        <taxon>Hexapoda</taxon>
        <taxon>Insecta</taxon>
        <taxon>Pterygota</taxon>
        <taxon>Palaeoptera</taxon>
        <taxon>Odonata</taxon>
        <taxon>Epiprocta</taxon>
        <taxon>Anisoptera</taxon>
        <taxon>Libelluloidea</taxon>
        <taxon>Libellulidae</taxon>
        <taxon>Ladona</taxon>
    </lineage>
</organism>
<accession>A0A8K0P6N5</accession>
<dbReference type="Proteomes" id="UP000792457">
    <property type="component" value="Unassembled WGS sequence"/>
</dbReference>
<protein>
    <submittedName>
        <fullName evidence="1">Uncharacterized protein</fullName>
    </submittedName>
</protein>
<reference evidence="1" key="2">
    <citation type="submission" date="2017-10" db="EMBL/GenBank/DDBJ databases">
        <title>Ladona fulva Genome sequencing and assembly.</title>
        <authorList>
            <person name="Murali S."/>
            <person name="Richards S."/>
            <person name="Bandaranaike D."/>
            <person name="Bellair M."/>
            <person name="Blankenburg K."/>
            <person name="Chao H."/>
            <person name="Dinh H."/>
            <person name="Doddapaneni H."/>
            <person name="Dugan-Rocha S."/>
            <person name="Elkadiri S."/>
            <person name="Gnanaolivu R."/>
            <person name="Hernandez B."/>
            <person name="Skinner E."/>
            <person name="Javaid M."/>
            <person name="Lee S."/>
            <person name="Li M."/>
            <person name="Ming W."/>
            <person name="Munidasa M."/>
            <person name="Muniz J."/>
            <person name="Nguyen L."/>
            <person name="Hughes D."/>
            <person name="Osuji N."/>
            <person name="Pu L.-L."/>
            <person name="Puazo M."/>
            <person name="Qu C."/>
            <person name="Quiroz J."/>
            <person name="Raj R."/>
            <person name="Weissenberger G."/>
            <person name="Xin Y."/>
            <person name="Zou X."/>
            <person name="Han Y."/>
            <person name="Worley K."/>
            <person name="Muzny D."/>
            <person name="Gibbs R."/>
        </authorList>
    </citation>
    <scope>NUCLEOTIDE SEQUENCE</scope>
    <source>
        <strain evidence="1">Sampled in the wild</strain>
    </source>
</reference>